<dbReference type="PANTHER" id="PTHR33908">
    <property type="entry name" value="MANNOSYLTRANSFERASE YKCB-RELATED"/>
    <property type="match status" value="1"/>
</dbReference>
<dbReference type="InterPro" id="IPR050297">
    <property type="entry name" value="LipidA_mod_glycosyltrf_83"/>
</dbReference>
<evidence type="ECO:0000256" key="6">
    <source>
        <dbReference type="ARBA" id="ARBA00022989"/>
    </source>
</evidence>
<dbReference type="AlphaFoldDB" id="A0A2M7BRG4"/>
<feature type="transmembrane region" description="Helical" evidence="8">
    <location>
        <begin position="263"/>
        <end position="280"/>
    </location>
</feature>
<protein>
    <submittedName>
        <fullName evidence="9">Uncharacterized protein</fullName>
    </submittedName>
</protein>
<organism evidence="9 10">
    <name type="scientific">Candidatus Roizmanbacteria bacterium CG03_land_8_20_14_0_80_39_12</name>
    <dbReference type="NCBI Taxonomy" id="1974847"/>
    <lineage>
        <taxon>Bacteria</taxon>
        <taxon>Candidatus Roizmaniibacteriota</taxon>
    </lineage>
</organism>
<comment type="caution">
    <text evidence="9">The sequence shown here is derived from an EMBL/GenBank/DDBJ whole genome shotgun (WGS) entry which is preliminary data.</text>
</comment>
<keyword evidence="7 8" id="KW-0472">Membrane</keyword>
<feature type="transmembrane region" description="Helical" evidence="8">
    <location>
        <begin position="333"/>
        <end position="355"/>
    </location>
</feature>
<proteinExistence type="predicted"/>
<dbReference type="Proteomes" id="UP000230119">
    <property type="component" value="Unassembled WGS sequence"/>
</dbReference>
<evidence type="ECO:0000256" key="2">
    <source>
        <dbReference type="ARBA" id="ARBA00022475"/>
    </source>
</evidence>
<evidence type="ECO:0000256" key="8">
    <source>
        <dbReference type="SAM" id="Phobius"/>
    </source>
</evidence>
<feature type="transmembrane region" description="Helical" evidence="8">
    <location>
        <begin position="200"/>
        <end position="220"/>
    </location>
</feature>
<dbReference type="EMBL" id="PEVA01000200">
    <property type="protein sequence ID" value="PIV08042.1"/>
    <property type="molecule type" value="Genomic_DNA"/>
</dbReference>
<keyword evidence="3" id="KW-0328">Glycosyltransferase</keyword>
<evidence type="ECO:0000256" key="4">
    <source>
        <dbReference type="ARBA" id="ARBA00022679"/>
    </source>
</evidence>
<keyword evidence="2" id="KW-1003">Cell membrane</keyword>
<comment type="subcellular location">
    <subcellularLocation>
        <location evidence="1">Cell membrane</location>
        <topology evidence="1">Multi-pass membrane protein</topology>
    </subcellularLocation>
</comment>
<accession>A0A2M7BRG4</accession>
<reference evidence="10" key="1">
    <citation type="submission" date="2017-09" db="EMBL/GenBank/DDBJ databases">
        <title>Depth-based differentiation of microbial function through sediment-hosted aquifers and enrichment of novel symbionts in the deep terrestrial subsurface.</title>
        <authorList>
            <person name="Probst A.J."/>
            <person name="Ladd B."/>
            <person name="Jarett J.K."/>
            <person name="Geller-Mcgrath D.E."/>
            <person name="Sieber C.M.K."/>
            <person name="Emerson J.B."/>
            <person name="Anantharaman K."/>
            <person name="Thomas B.C."/>
            <person name="Malmstrom R."/>
            <person name="Stieglmeier M."/>
            <person name="Klingl A."/>
            <person name="Woyke T."/>
            <person name="Ryan C.M."/>
            <person name="Banfield J.F."/>
        </authorList>
    </citation>
    <scope>NUCLEOTIDE SEQUENCE [LARGE SCALE GENOMIC DNA]</scope>
</reference>
<feature type="transmembrane region" description="Helical" evidence="8">
    <location>
        <begin position="133"/>
        <end position="150"/>
    </location>
</feature>
<evidence type="ECO:0000256" key="1">
    <source>
        <dbReference type="ARBA" id="ARBA00004651"/>
    </source>
</evidence>
<keyword evidence="4" id="KW-0808">Transferase</keyword>
<evidence type="ECO:0000256" key="5">
    <source>
        <dbReference type="ARBA" id="ARBA00022692"/>
    </source>
</evidence>
<feature type="transmembrane region" description="Helical" evidence="8">
    <location>
        <begin position="309"/>
        <end position="327"/>
    </location>
</feature>
<sequence>MKKHIVFFIVLFIFLGVNFFKVISDVQPFYDWDESIYVQLGKEMIQNRSLTPTWQGKIWLDKPPLVPFMYGLMTLLPVPNEISMRVLTVFLSAAALSLIYLFAVKYSKSVVVGLVTIVITSYLPSYMQRSQVVNVDVFLVIGWFGYALFYKRRWLGTLFLLIGVLSKSLLGLYPVGMIFFYEYANFLLHKKKIKNEFYKYLKTTAVQLGIASLWFIWAYITYGQEFIQYHFLDNQFKRVTASIEQHFGQRTFYVDLLLEQIKFAVFPVIVSTAVLIFILLKNKSKEAYFSLLFLPWFLFLNVTKTKISWYLYPVLPQFVYLAVYGISFVKKTWIQIGLSFVFLYIFIRFFLYFNITTPLTTSYSRWESHNKIALDAKNARCKNLSLLVSENTRTSYATLRSMDLLIHTTTWWGDHPSMVYYSEVRTTPRYSVKEFQGDINSADINDCFIAEKADWEDTFGLQVLSKNEKFVLGVKE</sequence>
<dbReference type="GO" id="GO:0005886">
    <property type="term" value="C:plasma membrane"/>
    <property type="evidence" value="ECO:0007669"/>
    <property type="project" value="UniProtKB-SubCell"/>
</dbReference>
<keyword evidence="5 8" id="KW-0812">Transmembrane</keyword>
<keyword evidence="6 8" id="KW-1133">Transmembrane helix</keyword>
<evidence type="ECO:0000256" key="7">
    <source>
        <dbReference type="ARBA" id="ARBA00023136"/>
    </source>
</evidence>
<feature type="transmembrane region" description="Helical" evidence="8">
    <location>
        <begin position="82"/>
        <end position="103"/>
    </location>
</feature>
<gene>
    <name evidence="9" type="ORF">COS52_04795</name>
</gene>
<dbReference type="GO" id="GO:0016763">
    <property type="term" value="F:pentosyltransferase activity"/>
    <property type="evidence" value="ECO:0007669"/>
    <property type="project" value="TreeGrafter"/>
</dbReference>
<dbReference type="PANTHER" id="PTHR33908:SF11">
    <property type="entry name" value="MEMBRANE PROTEIN"/>
    <property type="match status" value="1"/>
</dbReference>
<name>A0A2M7BRG4_9BACT</name>
<evidence type="ECO:0000256" key="3">
    <source>
        <dbReference type="ARBA" id="ARBA00022676"/>
    </source>
</evidence>
<evidence type="ECO:0000313" key="9">
    <source>
        <dbReference type="EMBL" id="PIV08042.1"/>
    </source>
</evidence>
<evidence type="ECO:0000313" key="10">
    <source>
        <dbReference type="Proteomes" id="UP000230119"/>
    </source>
</evidence>
<dbReference type="GO" id="GO:0009103">
    <property type="term" value="P:lipopolysaccharide biosynthetic process"/>
    <property type="evidence" value="ECO:0007669"/>
    <property type="project" value="UniProtKB-ARBA"/>
</dbReference>
<feature type="transmembrane region" description="Helical" evidence="8">
    <location>
        <begin position="157"/>
        <end position="180"/>
    </location>
</feature>